<feature type="repeat" description="Cys-rich GLG1" evidence="8">
    <location>
        <begin position="261"/>
        <end position="326"/>
    </location>
</feature>
<dbReference type="InterPro" id="IPR001893">
    <property type="entry name" value="Cys-rich_GLG1_repeat"/>
</dbReference>
<gene>
    <name evidence="11" type="primary">LOC108738107</name>
</gene>
<keyword evidence="10" id="KW-1185">Reference proteome</keyword>
<keyword evidence="4" id="KW-0677">Repeat</keyword>
<feature type="repeat" description="Cys-rich GLG1" evidence="8">
    <location>
        <begin position="646"/>
        <end position="705"/>
    </location>
</feature>
<keyword evidence="6 9" id="KW-0472">Membrane</keyword>
<evidence type="ECO:0000256" key="7">
    <source>
        <dbReference type="ARBA" id="ARBA00023180"/>
    </source>
</evidence>
<feature type="repeat" description="Cys-rich GLG1" evidence="8">
    <location>
        <begin position="526"/>
        <end position="585"/>
    </location>
</feature>
<dbReference type="InterPro" id="IPR017873">
    <property type="entry name" value="Cys-rich_GLG1_repeat_euk"/>
</dbReference>
<protein>
    <submittedName>
        <fullName evidence="11">Golgi apparatus protein 1 isoform X1</fullName>
    </submittedName>
</protein>
<comment type="subcellular location">
    <subcellularLocation>
        <location evidence="1">Membrane</location>
        <topology evidence="1">Single-pass type I membrane protein</topology>
    </subcellularLocation>
</comment>
<feature type="repeat" description="Cys-rich GLG1" evidence="8">
    <location>
        <begin position="712"/>
        <end position="772"/>
    </location>
</feature>
<feature type="repeat" description="Cys-rich GLG1" evidence="8">
    <location>
        <begin position="452"/>
        <end position="522"/>
    </location>
</feature>
<evidence type="ECO:0000256" key="5">
    <source>
        <dbReference type="ARBA" id="ARBA00022989"/>
    </source>
</evidence>
<organism evidence="10 11">
    <name type="scientific">Agrilus planipennis</name>
    <name type="common">Emerald ash borer</name>
    <name type="synonym">Agrilus marcopoli</name>
    <dbReference type="NCBI Taxonomy" id="224129"/>
    <lineage>
        <taxon>Eukaryota</taxon>
        <taxon>Metazoa</taxon>
        <taxon>Ecdysozoa</taxon>
        <taxon>Arthropoda</taxon>
        <taxon>Hexapoda</taxon>
        <taxon>Insecta</taxon>
        <taxon>Pterygota</taxon>
        <taxon>Neoptera</taxon>
        <taxon>Endopterygota</taxon>
        <taxon>Coleoptera</taxon>
        <taxon>Polyphaga</taxon>
        <taxon>Elateriformia</taxon>
        <taxon>Buprestoidea</taxon>
        <taxon>Buprestidae</taxon>
        <taxon>Agrilinae</taxon>
        <taxon>Agrilus</taxon>
    </lineage>
</organism>
<evidence type="ECO:0000256" key="3">
    <source>
        <dbReference type="ARBA" id="ARBA00022729"/>
    </source>
</evidence>
<dbReference type="STRING" id="224129.A0A1W4X394"/>
<reference evidence="11" key="1">
    <citation type="submission" date="2025-08" db="UniProtKB">
        <authorList>
            <consortium name="RefSeq"/>
        </authorList>
    </citation>
    <scope>IDENTIFICATION</scope>
    <source>
        <tissue evidence="11">Entire body</tissue>
    </source>
</reference>
<feature type="repeat" description="Cys-rich GLG1" evidence="8">
    <location>
        <begin position="828"/>
        <end position="895"/>
    </location>
</feature>
<accession>A0A1W4X394</accession>
<feature type="transmembrane region" description="Helical" evidence="9">
    <location>
        <begin position="1061"/>
        <end position="1081"/>
    </location>
</feature>
<name>A0A1W4X394_AGRPL</name>
<evidence type="ECO:0000256" key="2">
    <source>
        <dbReference type="ARBA" id="ARBA00022692"/>
    </source>
</evidence>
<keyword evidence="2 9" id="KW-0812">Transmembrane</keyword>
<evidence type="ECO:0000256" key="8">
    <source>
        <dbReference type="PROSITE-ProRule" id="PRU00622"/>
    </source>
</evidence>
<feature type="repeat" description="Cys-rich GLG1" evidence="8">
    <location>
        <begin position="327"/>
        <end position="386"/>
    </location>
</feature>
<proteinExistence type="predicted"/>
<evidence type="ECO:0000313" key="10">
    <source>
        <dbReference type="Proteomes" id="UP000192223"/>
    </source>
</evidence>
<dbReference type="GO" id="GO:0000139">
    <property type="term" value="C:Golgi membrane"/>
    <property type="evidence" value="ECO:0007669"/>
    <property type="project" value="InterPro"/>
</dbReference>
<evidence type="ECO:0000256" key="6">
    <source>
        <dbReference type="ARBA" id="ARBA00023136"/>
    </source>
</evidence>
<dbReference type="Proteomes" id="UP000192223">
    <property type="component" value="Unplaced"/>
</dbReference>
<dbReference type="CTD" id="2734"/>
<evidence type="ECO:0000256" key="1">
    <source>
        <dbReference type="ARBA" id="ARBA00004479"/>
    </source>
</evidence>
<dbReference type="PANTHER" id="PTHR11884:SF1">
    <property type="entry name" value="GOLGI APPARATUS PROTEIN 1"/>
    <property type="match status" value="1"/>
</dbReference>
<dbReference type="Pfam" id="PF00839">
    <property type="entry name" value="Cys_rich_FGFR"/>
    <property type="match status" value="13"/>
</dbReference>
<dbReference type="PROSITE" id="PS51289">
    <property type="entry name" value="GLG1_C_RICH"/>
    <property type="match status" value="7"/>
</dbReference>
<dbReference type="RefSeq" id="XP_018326848.1">
    <property type="nucleotide sequence ID" value="XM_018471346.2"/>
</dbReference>
<evidence type="ECO:0000256" key="4">
    <source>
        <dbReference type="ARBA" id="ARBA00022737"/>
    </source>
</evidence>
<dbReference type="GeneID" id="108738107"/>
<dbReference type="AlphaFoldDB" id="A0A1W4X394"/>
<dbReference type="GO" id="GO:0017134">
    <property type="term" value="F:fibroblast growth factor binding"/>
    <property type="evidence" value="ECO:0007669"/>
    <property type="project" value="TreeGrafter"/>
</dbReference>
<dbReference type="KEGG" id="apln:108738107"/>
<sequence length="1093" mass="125274">MRAIISFYIIGLSANVFSNVIESGVNNSNSIVHQGRFKRGSKNTIFDDGNCSILKEMCKNVADDDILILECVQNLKINHLVKLNEKCQNIIWSHTLQVLNNSYINDILTSVCRGQWSNCDNNDKKPLSVLKCAIKKKEDITSPECVNTIERFENLAFSDFRWISSFLEHCVNDISALECGRVDPSGFSQADTLICLQNKISSVSSVCQAEVYKLAEIQSDNIKFDRTLYVACAEDHMKYCSEFVPGSGRVFKCLIQHQHDKLSDMCRNQLLRREKLISEDYRVSKGLMKACKEDIRKSHCRKQDQDKHTRLAQVLLCLENYAHNGTRIDPDCEIEMANHRRMLMDDYRLSPEIVTSCSDEIHKFCSGLETGGRTIHCLMDHARLRNIRRKISDTCERALEDLVKETDAGEDWRVDPVLHEACIPVVRIACKDIRGGNARVMSCLMDTLGTDQMTEECENALMQIQYFVARDFKLDPQLYTACREDAAAFCHAKKEWEKTDSYDPSNGRIILPCLYRYAYSPQKDMQLKPKCLEQIRRVMRQRAVSVDLQPEIEEVCLEDLSLYCFDKTKKGEEIKCLQDNLDDLQQACRISVFNFTKIEAEHAEVNPYIMTYCRKAIEIHCAAEFKHDEGDVMECLFAHKNDPVVKSNPKCRVNIEHFQILTLKDYHFSYKFKVACKSDAMRFCRDAKTKSAVVVCLSEKYRNDTLNGIKSNIKKECRQQLKAQLFQIRENINFDPHLKAACEKDISRYCSNVDAGSGQILECLQAVEEKLTDTCHKEVFKVKMQELTDNAVDYVLLTTCADTIDRFCPRTDKEFVLECLKRHKDELEFGKKCYTIVTRRTKEQFSDFRLNPSLQENCHQDMNTHCFDVLSLAKPDQELNGAMIKCLKVAFRQSRLTDLCAKEVTNILREQALNIELNPLLRVLCKHELSTICKNHESAEECLKNALLQHKVPTLECQNEVANLIEVSQADIHVDPLLQKACALDILKLCSEVPQGGGRLHMIVSLSDIKCLKTFMSDLTFECRNMLTKRLEMYKSAEGVFPIDGLQGLYSQVAVSPAKNYLFMVMFMVIGSFFIAGLFCGRVSNKRKISKNK</sequence>
<keyword evidence="7" id="KW-0325">Glycoprotein</keyword>
<evidence type="ECO:0000256" key="9">
    <source>
        <dbReference type="SAM" id="Phobius"/>
    </source>
</evidence>
<dbReference type="InterPro" id="IPR039728">
    <property type="entry name" value="GLG1"/>
</dbReference>
<dbReference type="OrthoDB" id="2015434at2759"/>
<keyword evidence="3" id="KW-0732">Signal</keyword>
<dbReference type="PANTHER" id="PTHR11884">
    <property type="entry name" value="SELECTIN LIGAND RELATED"/>
    <property type="match status" value="1"/>
</dbReference>
<dbReference type="FunCoup" id="A0A1W4X394">
    <property type="interactions" value="2070"/>
</dbReference>
<dbReference type="InParanoid" id="A0A1W4X394"/>
<keyword evidence="5 9" id="KW-1133">Transmembrane helix</keyword>
<evidence type="ECO:0000313" key="11">
    <source>
        <dbReference type="RefSeq" id="XP_018326848.1"/>
    </source>
</evidence>